<gene>
    <name evidence="2" type="ORF">ILEXP_LOCUS8934</name>
</gene>
<dbReference type="InterPro" id="IPR050608">
    <property type="entry name" value="NmrA-type/Isoflavone_red_sf"/>
</dbReference>
<dbReference type="InterPro" id="IPR036291">
    <property type="entry name" value="NAD(P)-bd_dom_sf"/>
</dbReference>
<dbReference type="SUPFAM" id="SSF51735">
    <property type="entry name" value="NAD(P)-binding Rossmann-fold domains"/>
    <property type="match status" value="1"/>
</dbReference>
<name>A0ABC8REC8_9AQUA</name>
<dbReference type="PANTHER" id="PTHR43349">
    <property type="entry name" value="PINORESINOL REDUCTASE-RELATED"/>
    <property type="match status" value="1"/>
</dbReference>
<keyword evidence="3" id="KW-1185">Reference proteome</keyword>
<dbReference type="PANTHER" id="PTHR43349:SF16">
    <property type="entry name" value="LEUCANTHOCYANIDIN REDUCTASE"/>
    <property type="match status" value="1"/>
</dbReference>
<feature type="domain" description="NmrA-like" evidence="1">
    <location>
        <begin position="15"/>
        <end position="87"/>
    </location>
</feature>
<comment type="caution">
    <text evidence="2">The sequence shown here is derived from an EMBL/GenBank/DDBJ whole genome shotgun (WGS) entry which is preliminary data.</text>
</comment>
<dbReference type="Proteomes" id="UP001642360">
    <property type="component" value="Unassembled WGS sequence"/>
</dbReference>
<evidence type="ECO:0000313" key="3">
    <source>
        <dbReference type="Proteomes" id="UP001642360"/>
    </source>
</evidence>
<dbReference type="AlphaFoldDB" id="A0ABC8REC8"/>
<protein>
    <recommendedName>
        <fullName evidence="1">NmrA-like domain-containing protein</fullName>
    </recommendedName>
</protein>
<evidence type="ECO:0000313" key="2">
    <source>
        <dbReference type="EMBL" id="CAK9141354.1"/>
    </source>
</evidence>
<proteinExistence type="predicted"/>
<dbReference type="Gene3D" id="3.40.50.720">
    <property type="entry name" value="NAD(P)-binding Rossmann-like Domain"/>
    <property type="match status" value="1"/>
</dbReference>
<dbReference type="EMBL" id="CAUOFW020001127">
    <property type="protein sequence ID" value="CAK9141354.1"/>
    <property type="molecule type" value="Genomic_DNA"/>
</dbReference>
<sequence>MTVSPCVNGVSANGDRVLIIGATGFMGQFVAQASLDSGKPTYVLLRSFPSCLLKAKATKAFEDQGAIILFGAMENEELMEKILKDHEIDIVISASVPAY</sequence>
<reference evidence="2 3" key="1">
    <citation type="submission" date="2024-02" db="EMBL/GenBank/DDBJ databases">
        <authorList>
            <person name="Vignale AGUSTIN F."/>
            <person name="Sosa J E."/>
            <person name="Modenutti C."/>
        </authorList>
    </citation>
    <scope>NUCLEOTIDE SEQUENCE [LARGE SCALE GENOMIC DNA]</scope>
</reference>
<organism evidence="2 3">
    <name type="scientific">Ilex paraguariensis</name>
    <name type="common">yerba mate</name>
    <dbReference type="NCBI Taxonomy" id="185542"/>
    <lineage>
        <taxon>Eukaryota</taxon>
        <taxon>Viridiplantae</taxon>
        <taxon>Streptophyta</taxon>
        <taxon>Embryophyta</taxon>
        <taxon>Tracheophyta</taxon>
        <taxon>Spermatophyta</taxon>
        <taxon>Magnoliopsida</taxon>
        <taxon>eudicotyledons</taxon>
        <taxon>Gunneridae</taxon>
        <taxon>Pentapetalae</taxon>
        <taxon>asterids</taxon>
        <taxon>campanulids</taxon>
        <taxon>Aquifoliales</taxon>
        <taxon>Aquifoliaceae</taxon>
        <taxon>Ilex</taxon>
    </lineage>
</organism>
<dbReference type="Pfam" id="PF05368">
    <property type="entry name" value="NmrA"/>
    <property type="match status" value="1"/>
</dbReference>
<dbReference type="InterPro" id="IPR008030">
    <property type="entry name" value="NmrA-like"/>
</dbReference>
<accession>A0ABC8REC8</accession>
<evidence type="ECO:0000259" key="1">
    <source>
        <dbReference type="Pfam" id="PF05368"/>
    </source>
</evidence>